<dbReference type="EMBL" id="UGPY01000001">
    <property type="protein sequence ID" value="STY96457.1"/>
    <property type="molecule type" value="Genomic_DNA"/>
</dbReference>
<dbReference type="GeneID" id="35779753"/>
<dbReference type="KEGG" id="mos:AXE82_06200"/>
<evidence type="ECO:0000313" key="6">
    <source>
        <dbReference type="Proteomes" id="UP000464046"/>
    </source>
</evidence>
<evidence type="ECO:0000313" key="5">
    <source>
        <dbReference type="Proteomes" id="UP000255230"/>
    </source>
</evidence>
<dbReference type="OrthoDB" id="6660581at2"/>
<reference evidence="3 5" key="4">
    <citation type="submission" date="2018-06" db="EMBL/GenBank/DDBJ databases">
        <authorList>
            <consortium name="Pathogen Informatics"/>
            <person name="Doyle S."/>
        </authorList>
    </citation>
    <scope>NUCLEOTIDE SEQUENCE [LARGE SCALE GENOMIC DNA]</scope>
    <source>
        <strain evidence="3 5">NCTC10465</strain>
    </source>
</reference>
<protein>
    <submittedName>
        <fullName evidence="3">Uncharacterized protein</fullName>
    </submittedName>
</protein>
<reference evidence="1" key="2">
    <citation type="journal article" date="2018" name="Genome Announc.">
        <title>Complete Genome Sequences of Three Moraxella osloensis Strains Isolated from Human Skin.</title>
        <authorList>
            <person name="Lim J.Y."/>
            <person name="Hwang I."/>
            <person name="Ganzorig M."/>
            <person name="Huang S.L."/>
            <person name="Cho G.S."/>
            <person name="Franz C.M.A.P."/>
            <person name="Lee K."/>
        </authorList>
    </citation>
    <scope>NUCLEOTIDE SEQUENCE</scope>
    <source>
        <strain evidence="1">NP7</strain>
    </source>
</reference>
<dbReference type="Proteomes" id="UP000255230">
    <property type="component" value="Unassembled WGS sequence"/>
</dbReference>
<evidence type="ECO:0000313" key="3">
    <source>
        <dbReference type="EMBL" id="STY96457.1"/>
    </source>
</evidence>
<dbReference type="EMBL" id="CP047226">
    <property type="protein sequence ID" value="QHG08608.1"/>
    <property type="molecule type" value="Genomic_DNA"/>
</dbReference>
<sequence>MHVAYKFNDDCEWLADEGIKGKIVNTLRMLSLDSRLENQTVFIPDGCENMGFLEGSYDIASMLHFIADMME</sequence>
<keyword evidence="5" id="KW-1185">Reference proteome</keyword>
<proteinExistence type="predicted"/>
<reference evidence="4" key="1">
    <citation type="submission" date="2017-11" db="EMBL/GenBank/DDBJ databases">
        <title>Complete genome sequence of Moraxella osloensis NP7 isolated from human skin.</title>
        <authorList>
            <person name="Lee K."/>
            <person name="Lim J.Y."/>
            <person name="Hwang I."/>
        </authorList>
    </citation>
    <scope>NUCLEOTIDE SEQUENCE [LARGE SCALE GENOMIC DNA]</scope>
    <source>
        <strain evidence="4">NP7</strain>
    </source>
</reference>
<reference evidence="2" key="6">
    <citation type="journal article" date="2020" name="Microbiol. Resour. Announc.">
        <title>Complete Genome Sequence of Moraxella osloensis Strain YV1, Isolated from an Australian Wastewater Treatment Plant.</title>
        <authorList>
            <person name="Batinovic S."/>
            <person name="Rice D.T.F."/>
            <person name="Seviour R.J."/>
            <person name="Petrovski S."/>
        </authorList>
    </citation>
    <scope>NUCLEOTIDE SEQUENCE</scope>
    <source>
        <strain evidence="2">YV1</strain>
    </source>
</reference>
<dbReference type="AlphaFoldDB" id="A0A0X8K6E7"/>
<dbReference type="EMBL" id="CP024443">
    <property type="protein sequence ID" value="ATW71299.1"/>
    <property type="molecule type" value="Genomic_DNA"/>
</dbReference>
<evidence type="ECO:0000313" key="4">
    <source>
        <dbReference type="Proteomes" id="UP000229340"/>
    </source>
</evidence>
<gene>
    <name evidence="2" type="ORF">GSF12_00970</name>
    <name evidence="3" type="ORF">NCTC10465_00213</name>
    <name evidence="1" type="ORF">NP7_13340</name>
</gene>
<dbReference type="RefSeq" id="WP_036596632.1">
    <property type="nucleotide sequence ID" value="NZ_CALTVS010000032.1"/>
</dbReference>
<organism evidence="3 5">
    <name type="scientific">Faucicola osloensis</name>
    <name type="common">Moraxella osloensis</name>
    <dbReference type="NCBI Taxonomy" id="34062"/>
    <lineage>
        <taxon>Bacteria</taxon>
        <taxon>Pseudomonadati</taxon>
        <taxon>Pseudomonadota</taxon>
        <taxon>Gammaproteobacteria</taxon>
        <taxon>Moraxellales</taxon>
        <taxon>Moraxellaceae</taxon>
        <taxon>Faucicola</taxon>
    </lineage>
</organism>
<dbReference type="Proteomes" id="UP000229340">
    <property type="component" value="Chromosome"/>
</dbReference>
<accession>A0A0X8K6E7</accession>
<reference evidence="1" key="3">
    <citation type="journal article" date="2018" name="Misainmurhag Hoiji">
        <title>Complete genome sequence of multidrug-resistant Moraxella osloensis NP7 with multiple plasmids isolated from human skin.</title>
        <authorList>
            <person name="Ganzorig M."/>
            <person name="Lim J.Y."/>
            <person name="Hwang I."/>
            <person name="Lee K."/>
        </authorList>
    </citation>
    <scope>NUCLEOTIDE SEQUENCE</scope>
    <source>
        <strain evidence="1">NP7</strain>
    </source>
</reference>
<reference evidence="6" key="5">
    <citation type="submission" date="2019-12" db="EMBL/GenBank/DDBJ databases">
        <title>Whole genome sequence of Moraxella osloensis YV1.</title>
        <authorList>
            <person name="Batinovic S."/>
            <person name="Rice D.T.F."/>
            <person name="Petrovski S."/>
        </authorList>
    </citation>
    <scope>NUCLEOTIDE SEQUENCE [LARGE SCALE GENOMIC DNA]</scope>
    <source>
        <strain evidence="6">YV1</strain>
    </source>
</reference>
<name>A0A0X8K6E7_FAUOS</name>
<evidence type="ECO:0000313" key="2">
    <source>
        <dbReference type="EMBL" id="QHG08608.1"/>
    </source>
</evidence>
<evidence type="ECO:0000313" key="1">
    <source>
        <dbReference type="EMBL" id="ATW71299.1"/>
    </source>
</evidence>
<dbReference type="STRING" id="34062.AXE82_06200"/>